<keyword evidence="5 8" id="KW-0812">Transmembrane</keyword>
<comment type="caution">
    <text evidence="10">The sequence shown here is derived from an EMBL/GenBank/DDBJ whole genome shotgun (WGS) entry which is preliminary data.</text>
</comment>
<feature type="transmembrane region" description="Helical" evidence="8">
    <location>
        <begin position="109"/>
        <end position="128"/>
    </location>
</feature>
<feature type="transmembrane region" description="Helical" evidence="8">
    <location>
        <begin position="197"/>
        <end position="214"/>
    </location>
</feature>
<keyword evidence="3" id="KW-0328">Glycosyltransferase</keyword>
<gene>
    <name evidence="10" type="ORF">GCM10011511_45410</name>
</gene>
<evidence type="ECO:0000256" key="3">
    <source>
        <dbReference type="ARBA" id="ARBA00022676"/>
    </source>
</evidence>
<sequence>MNKTSGKTSGALDQKEALIFILIVGFLLRVLITFFTWLPNMQMDSYEYYNQADTLLSGGYTNYFPNGYPLMIAIAKFFTSGDSEILLLWINVVFSTLIIWFIYDIGNRVYASPRIGLVAAAILAGFPAQLNYVRLLMTEVPTAFFLVGAYFFYYRKQYFWSGLFFALAIFVRTNVAPIPILLLAIQTIRNKRVPWRLLTGCLLPLLAICLYCHAKTGEFSVAGNNQINILYAVTAKGSYIDFSLNRKHPEINTSGKALRMYVDHMKADPLGFIGQKWANFWELWAFYPDSVHNTRGVASRLLLGIGHFFMVVFGIIGWWLHRRSLSSNLLMLPFVTVTLIHTALFAMSRYTYPVEPFMILLAASAVVSLTIDRNRARPVRS</sequence>
<feature type="domain" description="Glycosyltransferase RgtA/B/C/D-like" evidence="9">
    <location>
        <begin position="74"/>
        <end position="204"/>
    </location>
</feature>
<feature type="transmembrane region" description="Helical" evidence="8">
    <location>
        <begin position="329"/>
        <end position="348"/>
    </location>
</feature>
<dbReference type="AlphaFoldDB" id="A0A8J2XTD8"/>
<reference evidence="10" key="2">
    <citation type="submission" date="2020-09" db="EMBL/GenBank/DDBJ databases">
        <authorList>
            <person name="Sun Q."/>
            <person name="Zhou Y."/>
        </authorList>
    </citation>
    <scope>NUCLEOTIDE SEQUENCE</scope>
    <source>
        <strain evidence="10">CGMCC 1.15448</strain>
    </source>
</reference>
<dbReference type="PANTHER" id="PTHR33908">
    <property type="entry name" value="MANNOSYLTRANSFERASE YKCB-RELATED"/>
    <property type="match status" value="1"/>
</dbReference>
<protein>
    <recommendedName>
        <fullName evidence="9">Glycosyltransferase RgtA/B/C/D-like domain-containing protein</fullName>
    </recommendedName>
</protein>
<evidence type="ECO:0000256" key="1">
    <source>
        <dbReference type="ARBA" id="ARBA00004651"/>
    </source>
</evidence>
<evidence type="ECO:0000256" key="2">
    <source>
        <dbReference type="ARBA" id="ARBA00022475"/>
    </source>
</evidence>
<feature type="transmembrane region" description="Helical" evidence="8">
    <location>
        <begin position="354"/>
        <end position="371"/>
    </location>
</feature>
<evidence type="ECO:0000256" key="8">
    <source>
        <dbReference type="SAM" id="Phobius"/>
    </source>
</evidence>
<evidence type="ECO:0000256" key="5">
    <source>
        <dbReference type="ARBA" id="ARBA00022692"/>
    </source>
</evidence>
<feature type="transmembrane region" description="Helical" evidence="8">
    <location>
        <begin position="301"/>
        <end position="320"/>
    </location>
</feature>
<evidence type="ECO:0000313" key="11">
    <source>
        <dbReference type="Proteomes" id="UP000607559"/>
    </source>
</evidence>
<feature type="transmembrane region" description="Helical" evidence="8">
    <location>
        <begin position="17"/>
        <end position="38"/>
    </location>
</feature>
<dbReference type="Proteomes" id="UP000607559">
    <property type="component" value="Unassembled WGS sequence"/>
</dbReference>
<evidence type="ECO:0000256" key="7">
    <source>
        <dbReference type="ARBA" id="ARBA00023136"/>
    </source>
</evidence>
<accession>A0A8J2XTD8</accession>
<keyword evidence="4" id="KW-0808">Transferase</keyword>
<evidence type="ECO:0000259" key="9">
    <source>
        <dbReference type="Pfam" id="PF13231"/>
    </source>
</evidence>
<name>A0A8J2XTD8_9BACT</name>
<proteinExistence type="predicted"/>
<keyword evidence="11" id="KW-1185">Reference proteome</keyword>
<dbReference type="GO" id="GO:0009103">
    <property type="term" value="P:lipopolysaccharide biosynthetic process"/>
    <property type="evidence" value="ECO:0007669"/>
    <property type="project" value="UniProtKB-ARBA"/>
</dbReference>
<dbReference type="RefSeq" id="WP_188936143.1">
    <property type="nucleotide sequence ID" value="NZ_BMJC01000005.1"/>
</dbReference>
<feature type="transmembrane region" description="Helical" evidence="8">
    <location>
        <begin position="159"/>
        <end position="185"/>
    </location>
</feature>
<dbReference type="InterPro" id="IPR038731">
    <property type="entry name" value="RgtA/B/C-like"/>
</dbReference>
<dbReference type="EMBL" id="BMJC01000005">
    <property type="protein sequence ID" value="GGB16508.1"/>
    <property type="molecule type" value="Genomic_DNA"/>
</dbReference>
<dbReference type="InterPro" id="IPR050297">
    <property type="entry name" value="LipidA_mod_glycosyltrf_83"/>
</dbReference>
<keyword evidence="2" id="KW-1003">Cell membrane</keyword>
<evidence type="ECO:0000313" key="10">
    <source>
        <dbReference type="EMBL" id="GGB16508.1"/>
    </source>
</evidence>
<keyword evidence="7 8" id="KW-0472">Membrane</keyword>
<comment type="subcellular location">
    <subcellularLocation>
        <location evidence="1">Cell membrane</location>
        <topology evidence="1">Multi-pass membrane protein</topology>
    </subcellularLocation>
</comment>
<dbReference type="Pfam" id="PF13231">
    <property type="entry name" value="PMT_2"/>
    <property type="match status" value="1"/>
</dbReference>
<dbReference type="GO" id="GO:0016763">
    <property type="term" value="F:pentosyltransferase activity"/>
    <property type="evidence" value="ECO:0007669"/>
    <property type="project" value="TreeGrafter"/>
</dbReference>
<evidence type="ECO:0000256" key="6">
    <source>
        <dbReference type="ARBA" id="ARBA00022989"/>
    </source>
</evidence>
<keyword evidence="6 8" id="KW-1133">Transmembrane helix</keyword>
<dbReference type="GO" id="GO:0005886">
    <property type="term" value="C:plasma membrane"/>
    <property type="evidence" value="ECO:0007669"/>
    <property type="project" value="UniProtKB-SubCell"/>
</dbReference>
<organism evidence="10 11">
    <name type="scientific">Puia dinghuensis</name>
    <dbReference type="NCBI Taxonomy" id="1792502"/>
    <lineage>
        <taxon>Bacteria</taxon>
        <taxon>Pseudomonadati</taxon>
        <taxon>Bacteroidota</taxon>
        <taxon>Chitinophagia</taxon>
        <taxon>Chitinophagales</taxon>
        <taxon>Chitinophagaceae</taxon>
        <taxon>Puia</taxon>
    </lineage>
</organism>
<feature type="transmembrane region" description="Helical" evidence="8">
    <location>
        <begin position="85"/>
        <end position="103"/>
    </location>
</feature>
<evidence type="ECO:0000256" key="4">
    <source>
        <dbReference type="ARBA" id="ARBA00022679"/>
    </source>
</evidence>
<reference evidence="10" key="1">
    <citation type="journal article" date="2014" name="Int. J. Syst. Evol. Microbiol.">
        <title>Complete genome sequence of Corynebacterium casei LMG S-19264T (=DSM 44701T), isolated from a smear-ripened cheese.</title>
        <authorList>
            <consortium name="US DOE Joint Genome Institute (JGI-PGF)"/>
            <person name="Walter F."/>
            <person name="Albersmeier A."/>
            <person name="Kalinowski J."/>
            <person name="Ruckert C."/>
        </authorList>
    </citation>
    <scope>NUCLEOTIDE SEQUENCE</scope>
    <source>
        <strain evidence="10">CGMCC 1.15448</strain>
    </source>
</reference>
<dbReference type="PANTHER" id="PTHR33908:SF11">
    <property type="entry name" value="MEMBRANE PROTEIN"/>
    <property type="match status" value="1"/>
</dbReference>